<comment type="subcellular location">
    <subcellularLocation>
        <location evidence="1">Cell membrane</location>
        <topology evidence="1">Lipid-anchor</topology>
    </subcellularLocation>
</comment>
<evidence type="ECO:0000259" key="8">
    <source>
        <dbReference type="Pfam" id="PF02608"/>
    </source>
</evidence>
<feature type="signal peptide" evidence="7">
    <location>
        <begin position="1"/>
        <end position="22"/>
    </location>
</feature>
<sequence length="360" mass="38426">MKTKTMAKVLLAGTLSASLLLAGCGGAAKDKPAPGAGPDQKPKIKVAMVTDVGGVNDNSFNQAAWEGMKRLGADLKLQEKKEYTYVESKKKEDYVPNLNSFVKDKWDLTWGIGFLMAQDLAKVAAENPNAKMAIIDSNLDGKIPPNVTAVTFKEEEGSFLMGVIAGLMTKSNQVGFVGGVKFPLIEKFENGFKAGVYAVNPNATVKVAYAGAFDKADQGKILASTMYQGGADVIFHAAGATGDGVFTEAKSRGKGFWVIGVDRDQSSLAPDNTLSSMIKRVDTAIYTVSKDLANGIWNGGKQVELGLQEDGVGYAPTTSKNTPANVIAKVDEFKKQLTDGKIKAPKTAEEFEQFKATFKK</sequence>
<dbReference type="PANTHER" id="PTHR34296:SF2">
    <property type="entry name" value="ABC TRANSPORTER GUANOSINE-BINDING PROTEIN NUPN"/>
    <property type="match status" value="1"/>
</dbReference>
<accession>A0ABV9PYM2</accession>
<evidence type="ECO:0000256" key="7">
    <source>
        <dbReference type="SAM" id="SignalP"/>
    </source>
</evidence>
<dbReference type="InterPro" id="IPR003760">
    <property type="entry name" value="PnrA-like"/>
</dbReference>
<name>A0ABV9PYM2_9BACL</name>
<keyword evidence="5" id="KW-0472">Membrane</keyword>
<keyword evidence="10" id="KW-1185">Reference proteome</keyword>
<dbReference type="EMBL" id="JBHSHC010000044">
    <property type="protein sequence ID" value="MFC4767046.1"/>
    <property type="molecule type" value="Genomic_DNA"/>
</dbReference>
<comment type="similarity">
    <text evidence="2">Belongs to the BMP lipoprotein family.</text>
</comment>
<proteinExistence type="inferred from homology"/>
<dbReference type="InterPro" id="IPR050957">
    <property type="entry name" value="BMP_lipoprotein"/>
</dbReference>
<evidence type="ECO:0000256" key="5">
    <source>
        <dbReference type="ARBA" id="ARBA00023136"/>
    </source>
</evidence>
<dbReference type="SUPFAM" id="SSF53822">
    <property type="entry name" value="Periplasmic binding protein-like I"/>
    <property type="match status" value="1"/>
</dbReference>
<dbReference type="Proteomes" id="UP001596002">
    <property type="component" value="Unassembled WGS sequence"/>
</dbReference>
<evidence type="ECO:0000256" key="3">
    <source>
        <dbReference type="ARBA" id="ARBA00022475"/>
    </source>
</evidence>
<reference evidence="10" key="1">
    <citation type="journal article" date="2019" name="Int. J. Syst. Evol. Microbiol.">
        <title>The Global Catalogue of Microorganisms (GCM) 10K type strain sequencing project: providing services to taxonomists for standard genome sequencing and annotation.</title>
        <authorList>
            <consortium name="The Broad Institute Genomics Platform"/>
            <consortium name="The Broad Institute Genome Sequencing Center for Infectious Disease"/>
            <person name="Wu L."/>
            <person name="Ma J."/>
        </authorList>
    </citation>
    <scope>NUCLEOTIDE SEQUENCE [LARGE SCALE GENOMIC DNA]</scope>
    <source>
        <strain evidence="10">WYCCWR 12678</strain>
    </source>
</reference>
<keyword evidence="4 7" id="KW-0732">Signal</keyword>
<dbReference type="InterPro" id="IPR028082">
    <property type="entry name" value="Peripla_BP_I"/>
</dbReference>
<dbReference type="CDD" id="cd06354">
    <property type="entry name" value="PBP1_PrnA-like"/>
    <property type="match status" value="1"/>
</dbReference>
<evidence type="ECO:0000313" key="9">
    <source>
        <dbReference type="EMBL" id="MFC4767046.1"/>
    </source>
</evidence>
<evidence type="ECO:0000313" key="10">
    <source>
        <dbReference type="Proteomes" id="UP001596002"/>
    </source>
</evidence>
<dbReference type="Gene3D" id="3.40.50.2300">
    <property type="match status" value="2"/>
</dbReference>
<evidence type="ECO:0000256" key="6">
    <source>
        <dbReference type="ARBA" id="ARBA00023288"/>
    </source>
</evidence>
<keyword evidence="3" id="KW-1003">Cell membrane</keyword>
<organism evidence="9 10">
    <name type="scientific">Effusibacillus consociatus</name>
    <dbReference type="NCBI Taxonomy" id="1117041"/>
    <lineage>
        <taxon>Bacteria</taxon>
        <taxon>Bacillati</taxon>
        <taxon>Bacillota</taxon>
        <taxon>Bacilli</taxon>
        <taxon>Bacillales</taxon>
        <taxon>Alicyclobacillaceae</taxon>
        <taxon>Effusibacillus</taxon>
    </lineage>
</organism>
<evidence type="ECO:0000256" key="2">
    <source>
        <dbReference type="ARBA" id="ARBA00008610"/>
    </source>
</evidence>
<evidence type="ECO:0000256" key="1">
    <source>
        <dbReference type="ARBA" id="ARBA00004193"/>
    </source>
</evidence>
<dbReference type="Pfam" id="PF02608">
    <property type="entry name" value="Bmp"/>
    <property type="match status" value="1"/>
</dbReference>
<gene>
    <name evidence="9" type="ORF">ACFO8Q_06655</name>
</gene>
<feature type="chain" id="PRO_5045298764" evidence="7">
    <location>
        <begin position="23"/>
        <end position="360"/>
    </location>
</feature>
<comment type="caution">
    <text evidence="9">The sequence shown here is derived from an EMBL/GenBank/DDBJ whole genome shotgun (WGS) entry which is preliminary data.</text>
</comment>
<dbReference type="PROSITE" id="PS51257">
    <property type="entry name" value="PROKAR_LIPOPROTEIN"/>
    <property type="match status" value="1"/>
</dbReference>
<protein>
    <submittedName>
        <fullName evidence="9">BMP family protein</fullName>
    </submittedName>
</protein>
<evidence type="ECO:0000256" key="4">
    <source>
        <dbReference type="ARBA" id="ARBA00022729"/>
    </source>
</evidence>
<dbReference type="PANTHER" id="PTHR34296">
    <property type="entry name" value="TRANSCRIPTIONAL ACTIVATOR PROTEIN MED"/>
    <property type="match status" value="1"/>
</dbReference>
<feature type="domain" description="ABC transporter substrate-binding protein PnrA-like" evidence="8">
    <location>
        <begin position="44"/>
        <end position="338"/>
    </location>
</feature>
<keyword evidence="6" id="KW-0449">Lipoprotein</keyword>
<dbReference type="RefSeq" id="WP_380024931.1">
    <property type="nucleotide sequence ID" value="NZ_JBHSHC010000044.1"/>
</dbReference>